<dbReference type="InterPro" id="IPR013087">
    <property type="entry name" value="Znf_C2H2_type"/>
</dbReference>
<protein>
    <recommendedName>
        <fullName evidence="3">C2H2-type domain-containing protein</fullName>
    </recommendedName>
</protein>
<name>A0A5K1G4X1_9MAGN</name>
<proteinExistence type="predicted"/>
<reference evidence="4" key="1">
    <citation type="submission" date="2019-09" db="EMBL/GenBank/DDBJ databases">
        <authorList>
            <person name="Zhang L."/>
        </authorList>
    </citation>
    <scope>NUCLEOTIDE SEQUENCE</scope>
</reference>
<keyword evidence="1" id="KW-0862">Zinc</keyword>
<dbReference type="Gramene" id="NC8G0212070.1">
    <property type="protein sequence ID" value="NC8G0212070.1:cds"/>
    <property type="gene ID" value="NC8G0212070"/>
</dbReference>
<dbReference type="GO" id="GO:0010090">
    <property type="term" value="P:trichome morphogenesis"/>
    <property type="evidence" value="ECO:0007669"/>
    <property type="project" value="InterPro"/>
</dbReference>
<feature type="region of interest" description="Disordered" evidence="2">
    <location>
        <begin position="33"/>
        <end position="55"/>
    </location>
</feature>
<dbReference type="GO" id="GO:0009740">
    <property type="term" value="P:gibberellic acid mediated signaling pathway"/>
    <property type="evidence" value="ECO:0007669"/>
    <property type="project" value="TreeGrafter"/>
</dbReference>
<evidence type="ECO:0000256" key="2">
    <source>
        <dbReference type="SAM" id="MobiDB-lite"/>
    </source>
</evidence>
<dbReference type="PROSITE" id="PS00028">
    <property type="entry name" value="ZINC_FINGER_C2H2_1"/>
    <property type="match status" value="1"/>
</dbReference>
<dbReference type="GO" id="GO:0008270">
    <property type="term" value="F:zinc ion binding"/>
    <property type="evidence" value="ECO:0007669"/>
    <property type="project" value="UniProtKB-KW"/>
</dbReference>
<gene>
    <name evidence="4" type="ORF">NYM_LOCUS25131</name>
</gene>
<evidence type="ECO:0000256" key="1">
    <source>
        <dbReference type="PROSITE-ProRule" id="PRU00042"/>
    </source>
</evidence>
<evidence type="ECO:0000259" key="3">
    <source>
        <dbReference type="PROSITE" id="PS50157"/>
    </source>
</evidence>
<organism evidence="4">
    <name type="scientific">Nymphaea colorata</name>
    <name type="common">pocket water lily</name>
    <dbReference type="NCBI Taxonomy" id="210225"/>
    <lineage>
        <taxon>Eukaryota</taxon>
        <taxon>Viridiplantae</taxon>
        <taxon>Streptophyta</taxon>
        <taxon>Embryophyta</taxon>
        <taxon>Tracheophyta</taxon>
        <taxon>Spermatophyta</taxon>
        <taxon>Magnoliopsida</taxon>
        <taxon>Nymphaeales</taxon>
        <taxon>Nymphaeaceae</taxon>
        <taxon>Nymphaea</taxon>
    </lineage>
</organism>
<dbReference type="GO" id="GO:0009736">
    <property type="term" value="P:cytokinin-activated signaling pathway"/>
    <property type="evidence" value="ECO:0007669"/>
    <property type="project" value="TreeGrafter"/>
</dbReference>
<keyword evidence="1" id="KW-0863">Zinc-finger</keyword>
<dbReference type="InterPro" id="IPR044299">
    <property type="entry name" value="GIS3/ZFP5/ZFP6"/>
</dbReference>
<dbReference type="PROSITE" id="PS50157">
    <property type="entry name" value="ZINC_FINGER_C2H2_2"/>
    <property type="match status" value="1"/>
</dbReference>
<sequence>MLQHKKVKIFGFELNTCVDGSLDVDGCSKNIEKKKDDCSDGCKAEEASRGNGKDDRKYECQFCFKEFANSQALGGHQNAHKKERQMKKRLQLQAKKASLNCAFLHPLQGYGFKRHAAVAPWGYDPNFYLNDFVISHTTDSSHPPSSCIMDESPAEFKLGTSDGSMRFSSFFIPSSLPPSSASSVRDVLDFSTAQIKSSKDRTADKPLPLTKSHAHK</sequence>
<feature type="region of interest" description="Disordered" evidence="2">
    <location>
        <begin position="195"/>
        <end position="216"/>
    </location>
</feature>
<evidence type="ECO:0000313" key="4">
    <source>
        <dbReference type="EMBL" id="VVW70018.1"/>
    </source>
</evidence>
<dbReference type="InterPro" id="IPR036236">
    <property type="entry name" value="Znf_C2H2_sf"/>
</dbReference>
<feature type="domain" description="C2H2-type" evidence="3">
    <location>
        <begin position="58"/>
        <end position="85"/>
    </location>
</feature>
<dbReference type="Gene3D" id="3.30.160.60">
    <property type="entry name" value="Classic Zinc Finger"/>
    <property type="match status" value="1"/>
</dbReference>
<dbReference type="GO" id="GO:0003700">
    <property type="term" value="F:DNA-binding transcription factor activity"/>
    <property type="evidence" value="ECO:0007669"/>
    <property type="project" value="TreeGrafter"/>
</dbReference>
<keyword evidence="1" id="KW-0479">Metal-binding</keyword>
<dbReference type="PANTHER" id="PTHR46353:SF5">
    <property type="entry name" value="ZINC FINGER PROTEIN 5"/>
    <property type="match status" value="1"/>
</dbReference>
<dbReference type="GO" id="GO:0005634">
    <property type="term" value="C:nucleus"/>
    <property type="evidence" value="ECO:0007669"/>
    <property type="project" value="TreeGrafter"/>
</dbReference>
<dbReference type="OrthoDB" id="1939583at2759"/>
<dbReference type="SUPFAM" id="SSF57667">
    <property type="entry name" value="beta-beta-alpha zinc fingers"/>
    <property type="match status" value="1"/>
</dbReference>
<accession>A0A5K1G4X1</accession>
<dbReference type="AlphaFoldDB" id="A0A5K1G4X1"/>
<dbReference type="EMBL" id="LR721786">
    <property type="protein sequence ID" value="VVW70018.1"/>
    <property type="molecule type" value="Genomic_DNA"/>
</dbReference>
<dbReference type="GO" id="GO:0000976">
    <property type="term" value="F:transcription cis-regulatory region binding"/>
    <property type="evidence" value="ECO:0007669"/>
    <property type="project" value="TreeGrafter"/>
</dbReference>
<dbReference type="PANTHER" id="PTHR46353">
    <property type="entry name" value="ZINC FINGER PROTEIN 5"/>
    <property type="match status" value="1"/>
</dbReference>